<name>A0A3M7RK90_BRAPC</name>
<feature type="compositionally biased region" description="Polar residues" evidence="1">
    <location>
        <begin position="27"/>
        <end position="46"/>
    </location>
</feature>
<reference evidence="2 3" key="1">
    <citation type="journal article" date="2018" name="Sci. Rep.">
        <title>Genomic signatures of local adaptation to the degree of environmental predictability in rotifers.</title>
        <authorList>
            <person name="Franch-Gras L."/>
            <person name="Hahn C."/>
            <person name="Garcia-Roger E.M."/>
            <person name="Carmona M.J."/>
            <person name="Serra M."/>
            <person name="Gomez A."/>
        </authorList>
    </citation>
    <scope>NUCLEOTIDE SEQUENCE [LARGE SCALE GENOMIC DNA]</scope>
    <source>
        <strain evidence="2">HYR1</strain>
    </source>
</reference>
<dbReference type="Proteomes" id="UP000276133">
    <property type="component" value="Unassembled WGS sequence"/>
</dbReference>
<accession>A0A3M7RK90</accession>
<gene>
    <name evidence="2" type="ORF">BpHYR1_027977</name>
</gene>
<proteinExistence type="predicted"/>
<comment type="caution">
    <text evidence="2">The sequence shown here is derived from an EMBL/GenBank/DDBJ whole genome shotgun (WGS) entry which is preliminary data.</text>
</comment>
<sequence>MFTFTSPICTLVPTKASIALTLSAYTSKSNWHSTSKNKTSNRQKPVQSDLVRLTQQHNTSFF</sequence>
<feature type="region of interest" description="Disordered" evidence="1">
    <location>
        <begin position="27"/>
        <end position="62"/>
    </location>
</feature>
<evidence type="ECO:0000313" key="3">
    <source>
        <dbReference type="Proteomes" id="UP000276133"/>
    </source>
</evidence>
<feature type="compositionally biased region" description="Polar residues" evidence="1">
    <location>
        <begin position="53"/>
        <end position="62"/>
    </location>
</feature>
<protein>
    <submittedName>
        <fullName evidence="2">Uncharacterized protein</fullName>
    </submittedName>
</protein>
<evidence type="ECO:0000256" key="1">
    <source>
        <dbReference type="SAM" id="MobiDB-lite"/>
    </source>
</evidence>
<organism evidence="2 3">
    <name type="scientific">Brachionus plicatilis</name>
    <name type="common">Marine rotifer</name>
    <name type="synonym">Brachionus muelleri</name>
    <dbReference type="NCBI Taxonomy" id="10195"/>
    <lineage>
        <taxon>Eukaryota</taxon>
        <taxon>Metazoa</taxon>
        <taxon>Spiralia</taxon>
        <taxon>Gnathifera</taxon>
        <taxon>Rotifera</taxon>
        <taxon>Eurotatoria</taxon>
        <taxon>Monogononta</taxon>
        <taxon>Pseudotrocha</taxon>
        <taxon>Ploima</taxon>
        <taxon>Brachionidae</taxon>
        <taxon>Brachionus</taxon>
    </lineage>
</organism>
<evidence type="ECO:0000313" key="2">
    <source>
        <dbReference type="EMBL" id="RNA23993.1"/>
    </source>
</evidence>
<keyword evidence="3" id="KW-1185">Reference proteome</keyword>
<dbReference type="EMBL" id="REGN01003185">
    <property type="protein sequence ID" value="RNA23993.1"/>
    <property type="molecule type" value="Genomic_DNA"/>
</dbReference>
<dbReference type="AlphaFoldDB" id="A0A3M7RK90"/>